<feature type="region of interest" description="Disordered" evidence="1">
    <location>
        <begin position="67"/>
        <end position="87"/>
    </location>
</feature>
<evidence type="ECO:0000313" key="3">
    <source>
        <dbReference type="EMBL" id="KAG7339227.1"/>
    </source>
</evidence>
<comment type="caution">
    <text evidence="3">The sequence shown here is derived from an EMBL/GenBank/DDBJ whole genome shotgun (WGS) entry which is preliminary data.</text>
</comment>
<proteinExistence type="predicted"/>
<dbReference type="EMBL" id="JAGRRH010000038">
    <property type="protein sequence ID" value="KAG7339227.1"/>
    <property type="molecule type" value="Genomic_DNA"/>
</dbReference>
<name>A0A9K3K8L7_9STRA</name>
<feature type="compositionally biased region" description="Polar residues" evidence="1">
    <location>
        <begin position="112"/>
        <end position="122"/>
    </location>
</feature>
<keyword evidence="5" id="KW-1185">Reference proteome</keyword>
<gene>
    <name evidence="4" type="ORF">IV203_002097</name>
    <name evidence="3" type="ORF">IV203_002433</name>
</gene>
<feature type="signal peptide" evidence="2">
    <location>
        <begin position="1"/>
        <end position="26"/>
    </location>
</feature>
<evidence type="ECO:0000313" key="4">
    <source>
        <dbReference type="EMBL" id="KAG7357409.1"/>
    </source>
</evidence>
<dbReference type="EMBL" id="JAGRRH010000015">
    <property type="protein sequence ID" value="KAG7357409.1"/>
    <property type="molecule type" value="Genomic_DNA"/>
</dbReference>
<evidence type="ECO:0000256" key="1">
    <source>
        <dbReference type="SAM" id="MobiDB-lite"/>
    </source>
</evidence>
<protein>
    <submittedName>
        <fullName evidence="3">Uncharacterized protein</fullName>
    </submittedName>
</protein>
<dbReference type="AlphaFoldDB" id="A0A9K3K8L7"/>
<sequence length="122" mass="12848">MLASASFRFLFCSAIMLSLLVTGASALSTNRGPTFSVSEQALFGGYSNGEASLFGAGSVMYGGETPWKGKQQVSSDTAPPTKAPFSGDRVESMTFFVPKTMKNNKNNHNNNGSSQSSFVSGK</sequence>
<reference evidence="3" key="1">
    <citation type="journal article" date="2021" name="Sci. Rep.">
        <title>Diploid genomic architecture of Nitzschia inconspicua, an elite biomass production diatom.</title>
        <authorList>
            <person name="Oliver A."/>
            <person name="Podell S."/>
            <person name="Pinowska A."/>
            <person name="Traller J.C."/>
            <person name="Smith S.R."/>
            <person name="McClure R."/>
            <person name="Beliaev A."/>
            <person name="Bohutskyi P."/>
            <person name="Hill E.A."/>
            <person name="Rabines A."/>
            <person name="Zheng H."/>
            <person name="Allen L.Z."/>
            <person name="Kuo A."/>
            <person name="Grigoriev I.V."/>
            <person name="Allen A.E."/>
            <person name="Hazlebeck D."/>
            <person name="Allen E.E."/>
        </authorList>
    </citation>
    <scope>NUCLEOTIDE SEQUENCE</scope>
    <source>
        <strain evidence="3">Hildebrandi</strain>
    </source>
</reference>
<feature type="chain" id="PRO_5039882928" evidence="2">
    <location>
        <begin position="27"/>
        <end position="122"/>
    </location>
</feature>
<evidence type="ECO:0000256" key="2">
    <source>
        <dbReference type="SAM" id="SignalP"/>
    </source>
</evidence>
<organism evidence="3 5">
    <name type="scientific">Nitzschia inconspicua</name>
    <dbReference type="NCBI Taxonomy" id="303405"/>
    <lineage>
        <taxon>Eukaryota</taxon>
        <taxon>Sar</taxon>
        <taxon>Stramenopiles</taxon>
        <taxon>Ochrophyta</taxon>
        <taxon>Bacillariophyta</taxon>
        <taxon>Bacillariophyceae</taxon>
        <taxon>Bacillariophycidae</taxon>
        <taxon>Bacillariales</taxon>
        <taxon>Bacillariaceae</taxon>
        <taxon>Nitzschia</taxon>
    </lineage>
</organism>
<evidence type="ECO:0000313" key="5">
    <source>
        <dbReference type="Proteomes" id="UP000693970"/>
    </source>
</evidence>
<keyword evidence="2" id="KW-0732">Signal</keyword>
<accession>A0A9K3K8L7</accession>
<feature type="region of interest" description="Disordered" evidence="1">
    <location>
        <begin position="100"/>
        <end position="122"/>
    </location>
</feature>
<reference evidence="3" key="2">
    <citation type="submission" date="2021-04" db="EMBL/GenBank/DDBJ databases">
        <authorList>
            <person name="Podell S."/>
        </authorList>
    </citation>
    <scope>NUCLEOTIDE SEQUENCE</scope>
    <source>
        <strain evidence="3">Hildebrandi</strain>
    </source>
</reference>
<dbReference type="Proteomes" id="UP000693970">
    <property type="component" value="Unassembled WGS sequence"/>
</dbReference>